<dbReference type="InterPro" id="IPR012347">
    <property type="entry name" value="Ferritin-like"/>
</dbReference>
<comment type="caution">
    <text evidence="2">The sequence shown here is derived from an EMBL/GenBank/DDBJ whole genome shotgun (WGS) entry which is preliminary data.</text>
</comment>
<keyword evidence="3" id="KW-1185">Reference proteome</keyword>
<dbReference type="OrthoDB" id="359431at2157"/>
<protein>
    <recommendedName>
        <fullName evidence="1">DUF305 domain-containing protein</fullName>
    </recommendedName>
</protein>
<dbReference type="PANTHER" id="PTHR36933">
    <property type="entry name" value="SLL0788 PROTEIN"/>
    <property type="match status" value="1"/>
</dbReference>
<evidence type="ECO:0000313" key="3">
    <source>
        <dbReference type="Proteomes" id="UP000011599"/>
    </source>
</evidence>
<organism evidence="2 3">
    <name type="scientific">Natronorubrum tibetense GA33</name>
    <dbReference type="NCBI Taxonomy" id="1114856"/>
    <lineage>
        <taxon>Archaea</taxon>
        <taxon>Methanobacteriati</taxon>
        <taxon>Methanobacteriota</taxon>
        <taxon>Stenosarchaea group</taxon>
        <taxon>Halobacteria</taxon>
        <taxon>Halobacteriales</taxon>
        <taxon>Natrialbaceae</taxon>
        <taxon>Natronorubrum</taxon>
    </lineage>
</organism>
<proteinExistence type="predicted"/>
<name>L9VPG8_9EURY</name>
<dbReference type="InterPro" id="IPR005183">
    <property type="entry name" value="DUF305_CopM-like"/>
</dbReference>
<dbReference type="AlphaFoldDB" id="L9VPG8"/>
<evidence type="ECO:0000259" key="1">
    <source>
        <dbReference type="Pfam" id="PF03713"/>
    </source>
</evidence>
<dbReference type="Gene3D" id="1.20.1260.10">
    <property type="match status" value="1"/>
</dbReference>
<accession>L9VPG8</accession>
<evidence type="ECO:0000313" key="2">
    <source>
        <dbReference type="EMBL" id="ELY39034.1"/>
    </source>
</evidence>
<dbReference type="Proteomes" id="UP000011599">
    <property type="component" value="Unassembled WGS sequence"/>
</dbReference>
<dbReference type="EMBL" id="AOHW01000040">
    <property type="protein sequence ID" value="ELY39034.1"/>
    <property type="molecule type" value="Genomic_DNA"/>
</dbReference>
<feature type="domain" description="DUF305" evidence="1">
    <location>
        <begin position="20"/>
        <end position="209"/>
    </location>
</feature>
<dbReference type="PANTHER" id="PTHR36933:SF1">
    <property type="entry name" value="SLL0788 PROTEIN"/>
    <property type="match status" value="1"/>
</dbReference>
<reference evidence="2 3" key="1">
    <citation type="journal article" date="2014" name="PLoS Genet.">
        <title>Phylogenetically driven sequencing of extremely halophilic archaea reveals strategies for static and dynamic osmo-response.</title>
        <authorList>
            <person name="Becker E.A."/>
            <person name="Seitzer P.M."/>
            <person name="Tritt A."/>
            <person name="Larsen D."/>
            <person name="Krusor M."/>
            <person name="Yao A.I."/>
            <person name="Wu D."/>
            <person name="Madern D."/>
            <person name="Eisen J.A."/>
            <person name="Darling A.E."/>
            <person name="Facciotti M.T."/>
        </authorList>
    </citation>
    <scope>NUCLEOTIDE SEQUENCE [LARGE SCALE GENOMIC DNA]</scope>
    <source>
        <strain evidence="2 3">GA33</strain>
    </source>
</reference>
<sequence length="215" mass="24867">MLTQAPIVFAQDDEEFNAVDIMFVRMMIPHHEGAIQMAELIPERTDREELLDLRTEIIEEQEAEIDLMCELLDDAGVTGCDEVGSMMPHEVGSMMPHEMGEMMRGDGMDDDEMSNGMDDDEMGNGMRADEIEEMMPREHMMTHDDRRELRRAENEEFDCLFAEHMIRHHEGAVVMSEHVLDEGESERVADLADGIIDAQQEEIELMEEWRDDWDC</sequence>
<gene>
    <name evidence="2" type="ORF">C496_16632</name>
</gene>
<dbReference type="Pfam" id="PF03713">
    <property type="entry name" value="DUF305"/>
    <property type="match status" value="1"/>
</dbReference>
<dbReference type="PATRIC" id="fig|1114856.3.peg.3438"/>
<dbReference type="eggNOG" id="arCOG14161">
    <property type="taxonomic scope" value="Archaea"/>
</dbReference>